<sequence length="129" mass="14768">MDAVYCIRTSSVGNTLQHVVWKLTGWMPGTSADDTAWTPSPWKLHRSGQPNKRNTGDWSYTGGYGQAQPDNREAAQGKRRVLFGYPEQLLQRRCEVARRRLSSREKPFVCEDSDELLNFVRSRNPGLRL</sequence>
<dbReference type="PANTHER" id="PTHR21407:SF1">
    <property type="entry name" value="RE43931P"/>
    <property type="match status" value="1"/>
</dbReference>
<dbReference type="Proteomes" id="UP000789524">
    <property type="component" value="Unassembled WGS sequence"/>
</dbReference>
<evidence type="ECO:0000313" key="3">
    <source>
        <dbReference type="Proteomes" id="UP000789524"/>
    </source>
</evidence>
<name>A0A8J2QX97_9NEOP</name>
<dbReference type="EMBL" id="CAKASE010000057">
    <property type="protein sequence ID" value="CAG9567031.1"/>
    <property type="molecule type" value="Genomic_DNA"/>
</dbReference>
<reference evidence="2" key="1">
    <citation type="submission" date="2021-09" db="EMBL/GenBank/DDBJ databases">
        <authorList>
            <person name="Martin H S."/>
        </authorList>
    </citation>
    <scope>NUCLEOTIDE SEQUENCE</scope>
</reference>
<keyword evidence="3" id="KW-1185">Reference proteome</keyword>
<dbReference type="AlphaFoldDB" id="A0A8J2QX97"/>
<evidence type="ECO:0000313" key="2">
    <source>
        <dbReference type="EMBL" id="CAG9567031.1"/>
    </source>
</evidence>
<evidence type="ECO:0000256" key="1">
    <source>
        <dbReference type="SAM" id="MobiDB-lite"/>
    </source>
</evidence>
<organism evidence="2 3">
    <name type="scientific">Danaus chrysippus</name>
    <name type="common">African queen</name>
    <dbReference type="NCBI Taxonomy" id="151541"/>
    <lineage>
        <taxon>Eukaryota</taxon>
        <taxon>Metazoa</taxon>
        <taxon>Ecdysozoa</taxon>
        <taxon>Arthropoda</taxon>
        <taxon>Hexapoda</taxon>
        <taxon>Insecta</taxon>
        <taxon>Pterygota</taxon>
        <taxon>Neoptera</taxon>
        <taxon>Endopterygota</taxon>
        <taxon>Lepidoptera</taxon>
        <taxon>Glossata</taxon>
        <taxon>Ditrysia</taxon>
        <taxon>Papilionoidea</taxon>
        <taxon>Nymphalidae</taxon>
        <taxon>Danainae</taxon>
        <taxon>Danaini</taxon>
        <taxon>Danaina</taxon>
        <taxon>Danaus</taxon>
        <taxon>Anosia</taxon>
    </lineage>
</organism>
<accession>A0A8J2QX97</accession>
<feature type="compositionally biased region" description="Polar residues" evidence="1">
    <location>
        <begin position="48"/>
        <end position="58"/>
    </location>
</feature>
<gene>
    <name evidence="2" type="ORF">DCHRY22_LOCUS7579</name>
</gene>
<proteinExistence type="predicted"/>
<dbReference type="PANTHER" id="PTHR21407">
    <property type="entry name" value="RE43931P-RELATED"/>
    <property type="match status" value="1"/>
</dbReference>
<feature type="region of interest" description="Disordered" evidence="1">
    <location>
        <begin position="40"/>
        <end position="73"/>
    </location>
</feature>
<protein>
    <submittedName>
        <fullName evidence="2">(African queen) hypothetical protein</fullName>
    </submittedName>
</protein>
<comment type="caution">
    <text evidence="2">The sequence shown here is derived from an EMBL/GenBank/DDBJ whole genome shotgun (WGS) entry which is preliminary data.</text>
</comment>